<reference evidence="1 2" key="1">
    <citation type="submission" date="2017-05" db="EMBL/GenBank/DDBJ databases">
        <title>The Genome Sequence of Enterococcus faecium 7H8_DIV0219.</title>
        <authorList>
            <consortium name="The Broad Institute Genomics Platform"/>
            <consortium name="The Broad Institute Genomic Center for Infectious Diseases"/>
            <person name="Earl A."/>
            <person name="Manson A."/>
            <person name="Schwartman J."/>
            <person name="Gilmore M."/>
            <person name="Abouelleil A."/>
            <person name="Cao P."/>
            <person name="Chapman S."/>
            <person name="Cusick C."/>
            <person name="Shea T."/>
            <person name="Young S."/>
            <person name="Neafsey D."/>
            <person name="Nusbaum C."/>
            <person name="Birren B."/>
        </authorList>
    </citation>
    <scope>NUCLEOTIDE SEQUENCE [LARGE SCALE GENOMIC DNA]</scope>
    <source>
        <strain evidence="1 2">7H8_DIV0219</strain>
    </source>
</reference>
<evidence type="ECO:0000313" key="2">
    <source>
        <dbReference type="Proteomes" id="UP000194885"/>
    </source>
</evidence>
<dbReference type="RefSeq" id="WP_086323134.1">
    <property type="nucleotide sequence ID" value="NZ_NGKW01000002.1"/>
</dbReference>
<protein>
    <submittedName>
        <fullName evidence="1">Uncharacterized protein</fullName>
    </submittedName>
</protein>
<accession>A0A242BGL1</accession>
<organism evidence="1 2">
    <name type="scientific">Enterococcus faecium</name>
    <name type="common">Streptococcus faecium</name>
    <dbReference type="NCBI Taxonomy" id="1352"/>
    <lineage>
        <taxon>Bacteria</taxon>
        <taxon>Bacillati</taxon>
        <taxon>Bacillota</taxon>
        <taxon>Bacilli</taxon>
        <taxon>Lactobacillales</taxon>
        <taxon>Enterococcaceae</taxon>
        <taxon>Enterococcus</taxon>
    </lineage>
</organism>
<name>A0A242BGL1_ENTFC</name>
<dbReference type="EMBL" id="NGKW01000002">
    <property type="protein sequence ID" value="OTN94626.1"/>
    <property type="molecule type" value="Genomic_DNA"/>
</dbReference>
<gene>
    <name evidence="1" type="ORF">A5810_000870</name>
</gene>
<dbReference type="Proteomes" id="UP000194885">
    <property type="component" value="Unassembled WGS sequence"/>
</dbReference>
<sequence length="117" mass="13749">MEKELSKRIIDELLTYLYSHEITEIRIGVEFAEEGLFIEIQGTTETQPEDLDVLADLLNNPRDPSMEIYYQELLGNPRHDREDYHLLGSLIDDVEIMYAQPIINIKIFRRASPCPYY</sequence>
<proteinExistence type="predicted"/>
<evidence type="ECO:0000313" key="1">
    <source>
        <dbReference type="EMBL" id="OTN94626.1"/>
    </source>
</evidence>
<comment type="caution">
    <text evidence="1">The sequence shown here is derived from an EMBL/GenBank/DDBJ whole genome shotgun (WGS) entry which is preliminary data.</text>
</comment>
<dbReference type="AlphaFoldDB" id="A0A242BGL1"/>